<feature type="compositionally biased region" description="Basic and acidic residues" evidence="1">
    <location>
        <begin position="151"/>
        <end position="169"/>
    </location>
</feature>
<feature type="region of interest" description="Disordered" evidence="1">
    <location>
        <begin position="119"/>
        <end position="237"/>
    </location>
</feature>
<gene>
    <name evidence="2" type="ORF">BN7_4583</name>
</gene>
<evidence type="ECO:0000256" key="1">
    <source>
        <dbReference type="SAM" id="MobiDB-lite"/>
    </source>
</evidence>
<reference evidence="2 3" key="1">
    <citation type="journal article" date="2012" name="Eukaryot. Cell">
        <title>Draft genome sequence of Wickerhamomyces ciferrii NRRL Y-1031 F-60-10.</title>
        <authorList>
            <person name="Schneider J."/>
            <person name="Andrea H."/>
            <person name="Blom J."/>
            <person name="Jaenicke S."/>
            <person name="Ruckert C."/>
            <person name="Schorsch C."/>
            <person name="Szczepanowski R."/>
            <person name="Farwick M."/>
            <person name="Goesmann A."/>
            <person name="Puhler A."/>
            <person name="Schaffer S."/>
            <person name="Tauch A."/>
            <person name="Kohler T."/>
            <person name="Brinkrolf K."/>
        </authorList>
    </citation>
    <scope>NUCLEOTIDE SEQUENCE [LARGE SCALE GENOMIC DNA]</scope>
    <source>
        <strain evidence="3">ATCC 14091 / BCRC 22168 / CBS 111 / JCM 3599 / NBRC 0793 / NRRL Y-1031 F-60-10</strain>
    </source>
</reference>
<dbReference type="InParanoid" id="K0KU98"/>
<feature type="compositionally biased region" description="Basic and acidic residues" evidence="1">
    <location>
        <begin position="119"/>
        <end position="128"/>
    </location>
</feature>
<accession>K0KU98</accession>
<keyword evidence="3" id="KW-1185">Reference proteome</keyword>
<proteinExistence type="predicted"/>
<evidence type="ECO:0000313" key="3">
    <source>
        <dbReference type="Proteomes" id="UP000009328"/>
    </source>
</evidence>
<evidence type="ECO:0000313" key="2">
    <source>
        <dbReference type="EMBL" id="CCH45004.1"/>
    </source>
</evidence>
<dbReference type="EMBL" id="CAIF01000178">
    <property type="protein sequence ID" value="CCH45004.1"/>
    <property type="molecule type" value="Genomic_DNA"/>
</dbReference>
<feature type="compositionally biased region" description="Basic and acidic residues" evidence="1">
    <location>
        <begin position="228"/>
        <end position="237"/>
    </location>
</feature>
<dbReference type="AlphaFoldDB" id="K0KU98"/>
<dbReference type="Proteomes" id="UP000009328">
    <property type="component" value="Unassembled WGS sequence"/>
</dbReference>
<protein>
    <submittedName>
        <fullName evidence="2">Uncharacterized protein</fullName>
    </submittedName>
</protein>
<name>K0KU98_WICCF</name>
<comment type="caution">
    <text evidence="2">The sequence shown here is derived from an EMBL/GenBank/DDBJ whole genome shotgun (WGS) entry which is preliminary data.</text>
</comment>
<dbReference type="HOGENOM" id="CLU_1112071_0_0_1"/>
<organism evidence="2 3">
    <name type="scientific">Wickerhamomyces ciferrii (strain ATCC 14091 / BCRC 22168 / CBS 111 / JCM 3599 / NBRC 0793 / NRRL Y-1031 F-60-10)</name>
    <name type="common">Yeast</name>
    <name type="synonym">Pichia ciferrii</name>
    <dbReference type="NCBI Taxonomy" id="1206466"/>
    <lineage>
        <taxon>Eukaryota</taxon>
        <taxon>Fungi</taxon>
        <taxon>Dikarya</taxon>
        <taxon>Ascomycota</taxon>
        <taxon>Saccharomycotina</taxon>
        <taxon>Saccharomycetes</taxon>
        <taxon>Phaffomycetales</taxon>
        <taxon>Wickerhamomycetaceae</taxon>
        <taxon>Wickerhamomyces</taxon>
    </lineage>
</organism>
<sequence>MSELKKPNFNPLIGPANKARYESLSSITKDEKLELDYLDLATQMGNISLNNIETDKVVIKDVGIDTITKTSLEVIVNADKKETKQPIESIDEKINRLVAGSVFDLSLIAPKIEEKSHTDIKDGAEAVKTKTKKRSRDEDEDIPKSKKQKGQTKDQETEKKLSLIKESKLRKSKVARKPIAQRPKSIKSRSKSKSVKPKSDKPKAQPKKIVNIKEPVVKASRKQPGRKTKSEASSKWKETNTNGFIKLTCT</sequence>
<feature type="compositionally biased region" description="Basic residues" evidence="1">
    <location>
        <begin position="184"/>
        <end position="196"/>
    </location>
</feature>